<feature type="chain" id="PRO_5011557589" evidence="2">
    <location>
        <begin position="21"/>
        <end position="320"/>
    </location>
</feature>
<dbReference type="InterPro" id="IPR042100">
    <property type="entry name" value="Bug_dom1"/>
</dbReference>
<gene>
    <name evidence="3" type="ORF">SAMN05660652_01147</name>
</gene>
<dbReference type="RefSeq" id="WP_091935096.1">
    <property type="nucleotide sequence ID" value="NZ_FNCY01000003.1"/>
</dbReference>
<dbReference type="PANTHER" id="PTHR42928:SF5">
    <property type="entry name" value="BLR1237 PROTEIN"/>
    <property type="match status" value="1"/>
</dbReference>
<evidence type="ECO:0000313" key="3">
    <source>
        <dbReference type="EMBL" id="SDH06897.1"/>
    </source>
</evidence>
<keyword evidence="2" id="KW-0732">Signal</keyword>
<keyword evidence="3" id="KW-0675">Receptor</keyword>
<evidence type="ECO:0000313" key="4">
    <source>
        <dbReference type="Proteomes" id="UP000198607"/>
    </source>
</evidence>
<evidence type="ECO:0000256" key="2">
    <source>
        <dbReference type="SAM" id="SignalP"/>
    </source>
</evidence>
<dbReference type="PANTHER" id="PTHR42928">
    <property type="entry name" value="TRICARBOXYLATE-BINDING PROTEIN"/>
    <property type="match status" value="1"/>
</dbReference>
<comment type="similarity">
    <text evidence="1">Belongs to the UPF0065 (bug) family.</text>
</comment>
<dbReference type="OrthoDB" id="8678477at2"/>
<dbReference type="EMBL" id="FNCY01000003">
    <property type="protein sequence ID" value="SDH06897.1"/>
    <property type="molecule type" value="Genomic_DNA"/>
</dbReference>
<reference evidence="3 4" key="1">
    <citation type="submission" date="2016-10" db="EMBL/GenBank/DDBJ databases">
        <authorList>
            <person name="de Groot N.N."/>
        </authorList>
    </citation>
    <scope>NUCLEOTIDE SEQUENCE [LARGE SCALE GENOMIC DNA]</scope>
    <source>
        <strain evidence="3 4">DSM 5885</strain>
    </source>
</reference>
<dbReference type="PIRSF" id="PIRSF017082">
    <property type="entry name" value="YflP"/>
    <property type="match status" value="1"/>
</dbReference>
<dbReference type="Proteomes" id="UP000198607">
    <property type="component" value="Unassembled WGS sequence"/>
</dbReference>
<dbReference type="Gene3D" id="3.40.190.10">
    <property type="entry name" value="Periplasmic binding protein-like II"/>
    <property type="match status" value="1"/>
</dbReference>
<organism evidence="3 4">
    <name type="scientific">Propionivibrio dicarboxylicus</name>
    <dbReference type="NCBI Taxonomy" id="83767"/>
    <lineage>
        <taxon>Bacteria</taxon>
        <taxon>Pseudomonadati</taxon>
        <taxon>Pseudomonadota</taxon>
        <taxon>Betaproteobacteria</taxon>
        <taxon>Rhodocyclales</taxon>
        <taxon>Rhodocyclaceae</taxon>
        <taxon>Propionivibrio</taxon>
    </lineage>
</organism>
<dbReference type="SUPFAM" id="SSF53850">
    <property type="entry name" value="Periplasmic binding protein-like II"/>
    <property type="match status" value="1"/>
</dbReference>
<dbReference type="AlphaFoldDB" id="A0A1G7ZEA1"/>
<feature type="signal peptide" evidence="2">
    <location>
        <begin position="1"/>
        <end position="20"/>
    </location>
</feature>
<evidence type="ECO:0000256" key="1">
    <source>
        <dbReference type="ARBA" id="ARBA00006987"/>
    </source>
</evidence>
<name>A0A1G7ZEA1_9RHOO</name>
<accession>A0A1G7ZEA1</accession>
<sequence>MKKLLTALLTGCALAAGAQAAGYPDKPVTMIVPFAPGGSTDMVARLMTTKMGEKLGQPFIVENKPGATGAIGATQVKRAAPDGYTLLVASIGIYATNPFLQKNLSYDPMKDFDLMTVAVRSPNVLFVNPNIPVNNVAELVAYLKKNPNKMSFVTSGAGTSDHLSAALFWQKTGTSGIHVPYKGGAPAIADVIAGHADASFQNLNVVSGHIKAGKLKALAITSEKRSPLLPDVPTMAEAGIADMVVYSWQAIAAPKGLPADIRNALHGAMVATLKDAEIAKKMTDPGFEIVANTPQEFASFLQQEQARWKTVIETGKITLD</sequence>
<dbReference type="Pfam" id="PF03401">
    <property type="entry name" value="TctC"/>
    <property type="match status" value="1"/>
</dbReference>
<protein>
    <submittedName>
        <fullName evidence="3">Tripartite-type tricarboxylate transporter, receptor component TctC</fullName>
    </submittedName>
</protein>
<dbReference type="Gene3D" id="3.40.190.150">
    <property type="entry name" value="Bordetella uptake gene, domain 1"/>
    <property type="match status" value="1"/>
</dbReference>
<proteinExistence type="inferred from homology"/>
<dbReference type="STRING" id="83767.SAMN05660652_01147"/>
<dbReference type="CDD" id="cd07012">
    <property type="entry name" value="PBP2_Bug_TTT"/>
    <property type="match status" value="1"/>
</dbReference>
<keyword evidence="4" id="KW-1185">Reference proteome</keyword>
<dbReference type="InterPro" id="IPR005064">
    <property type="entry name" value="BUG"/>
</dbReference>